<name>A0ABV2SJ38_9GAMM</name>
<accession>A0ABV2SJ38</accession>
<evidence type="ECO:0000313" key="1">
    <source>
        <dbReference type="EMBL" id="MET4757757.1"/>
    </source>
</evidence>
<evidence type="ECO:0000313" key="2">
    <source>
        <dbReference type="Proteomes" id="UP001549366"/>
    </source>
</evidence>
<reference evidence="1 2" key="1">
    <citation type="submission" date="2024-06" db="EMBL/GenBank/DDBJ databases">
        <title>Genomic Encyclopedia of Type Strains, Phase V (KMG-V): Genome sequencing to study the core and pangenomes of soil and plant-associated prokaryotes.</title>
        <authorList>
            <person name="Whitman W."/>
        </authorList>
    </citation>
    <scope>NUCLEOTIDE SEQUENCE [LARGE SCALE GENOMIC DNA]</scope>
    <source>
        <strain evidence="1 2">NE40</strain>
    </source>
</reference>
<organism evidence="1 2">
    <name type="scientific">Endozoicomonas lisbonensis</name>
    <dbReference type="NCBI Taxonomy" id="3120522"/>
    <lineage>
        <taxon>Bacteria</taxon>
        <taxon>Pseudomonadati</taxon>
        <taxon>Pseudomonadota</taxon>
        <taxon>Gammaproteobacteria</taxon>
        <taxon>Oceanospirillales</taxon>
        <taxon>Endozoicomonadaceae</taxon>
        <taxon>Endozoicomonas</taxon>
    </lineage>
</organism>
<gene>
    <name evidence="1" type="ORF">V5J35_002949</name>
</gene>
<protein>
    <recommendedName>
        <fullName evidence="3">Transglutaminase-like domain-containing protein</fullName>
    </recommendedName>
</protein>
<dbReference type="EMBL" id="JBEWTB010000002">
    <property type="protein sequence ID" value="MET4757757.1"/>
    <property type="molecule type" value="Genomic_DNA"/>
</dbReference>
<evidence type="ECO:0008006" key="3">
    <source>
        <dbReference type="Google" id="ProtNLM"/>
    </source>
</evidence>
<dbReference type="RefSeq" id="WP_354007887.1">
    <property type="nucleotide sequence ID" value="NZ_JBEWTA010000001.1"/>
</dbReference>
<dbReference type="Proteomes" id="UP001549366">
    <property type="component" value="Unassembled WGS sequence"/>
</dbReference>
<sequence>MNEKDNARELLTYARLFFKDSLKSANKTFSMSYGTASPSRKQLRIDNSEKAFGVINDLRGLSCTHEKLNLLHSADPKKRAGNCTEYAEIAIRRGCEVRIPNIWLAIHDLHKLLVLADTPSLRSLALNEFERYEGLNFWVCDPWFNIYCKMHLYDQMMTSRSARWKNEGKEIHSPRGTETATQWRHRLHSGKIRFTRMTDSNGSPTRDYELYFSRYRPTREGCLIL</sequence>
<proteinExistence type="predicted"/>
<keyword evidence="2" id="KW-1185">Reference proteome</keyword>
<comment type="caution">
    <text evidence="1">The sequence shown here is derived from an EMBL/GenBank/DDBJ whole genome shotgun (WGS) entry which is preliminary data.</text>
</comment>